<name>A0A2G8RPD7_9APHY</name>
<evidence type="ECO:0000256" key="4">
    <source>
        <dbReference type="PIRSR" id="PIRSR001112-1"/>
    </source>
</evidence>
<dbReference type="InterPro" id="IPR000639">
    <property type="entry name" value="Epox_hydrolase-like"/>
</dbReference>
<dbReference type="InterPro" id="IPR016292">
    <property type="entry name" value="Epoxide_hydrolase"/>
</dbReference>
<dbReference type="OrthoDB" id="7130006at2759"/>
<comment type="similarity">
    <text evidence="1">Belongs to the peptidase S33 family.</text>
</comment>
<evidence type="ECO:0000313" key="6">
    <source>
        <dbReference type="EMBL" id="PIL23380.1"/>
    </source>
</evidence>
<dbReference type="PRINTS" id="PR00412">
    <property type="entry name" value="EPOXHYDRLASE"/>
</dbReference>
<dbReference type="Pfam" id="PF06441">
    <property type="entry name" value="EHN"/>
    <property type="match status" value="1"/>
</dbReference>
<proteinExistence type="inferred from homology"/>
<keyword evidence="7" id="KW-1185">Reference proteome</keyword>
<dbReference type="PIRSF" id="PIRSF001112">
    <property type="entry name" value="Epoxide_hydrolase"/>
    <property type="match status" value="1"/>
</dbReference>
<dbReference type="InterPro" id="IPR029058">
    <property type="entry name" value="AB_hydrolase_fold"/>
</dbReference>
<protein>
    <recommendedName>
        <fullName evidence="5">Epoxide hydrolase N-terminal domain-containing protein</fullName>
    </recommendedName>
</protein>
<dbReference type="STRING" id="1077348.A0A2G8RPD7"/>
<feature type="active site" description="Proton acceptor" evidence="4">
    <location>
        <position position="373"/>
    </location>
</feature>
<feature type="domain" description="Epoxide hydrolase N-terminal" evidence="5">
    <location>
        <begin position="8"/>
        <end position="117"/>
    </location>
</feature>
<dbReference type="GO" id="GO:0004301">
    <property type="term" value="F:epoxide hydrolase activity"/>
    <property type="evidence" value="ECO:0007669"/>
    <property type="project" value="TreeGrafter"/>
</dbReference>
<dbReference type="Gene3D" id="3.40.50.1820">
    <property type="entry name" value="alpha/beta hydrolase"/>
    <property type="match status" value="1"/>
</dbReference>
<feature type="active site" description="Nucleophile" evidence="4">
    <location>
        <position position="182"/>
    </location>
</feature>
<evidence type="ECO:0000256" key="1">
    <source>
        <dbReference type="ARBA" id="ARBA00010088"/>
    </source>
</evidence>
<evidence type="ECO:0000259" key="5">
    <source>
        <dbReference type="Pfam" id="PF06441"/>
    </source>
</evidence>
<evidence type="ECO:0000256" key="2">
    <source>
        <dbReference type="ARBA" id="ARBA00022797"/>
    </source>
</evidence>
<evidence type="ECO:0000313" key="7">
    <source>
        <dbReference type="Proteomes" id="UP000230002"/>
    </source>
</evidence>
<sequence>MSDFSNAQSFKVAVPDADLDHLHKRLELVCFPDELDGAGWNYGAPLADVKRLAAHWKSGFDWRKAEAKINELPMFTRDIEVDGFGTLNVHYIHQVSDVKGAIPLLFVHGWPGHFLEVRKLLPLLTAGGKDQPSFHVVAPSLPGFGFSEAPHKPGFKGQQYAELLNKLMLSLGYDEYVYQGGDWGHLLGRFVVSHHGHKHVKAWHTNMPLATPPTFTQFPLLYIKFLLTMPFDKVAQRNLAETAKWAVTGRGYFSQQSTRPQTLGYGLSDSPVGLLAWIYEKLVGWSDDYSWTDDEVLEWISIYWFSRAGPTASTRIYYEMTNGGAPTTAPRAPWTSVPLGVAYFPGELARFPKIWSHTLGNLVFESEHDKGGHFAAFEVPEKLAGDLRKMYAKGGVAYDVVPGKTGYDS</sequence>
<reference evidence="6 7" key="1">
    <citation type="journal article" date="2015" name="Sci. Rep.">
        <title>Chromosome-level genome map provides insights into diverse defense mechanisms in the medicinal fungus Ganoderma sinense.</title>
        <authorList>
            <person name="Zhu Y."/>
            <person name="Xu J."/>
            <person name="Sun C."/>
            <person name="Zhou S."/>
            <person name="Xu H."/>
            <person name="Nelson D.R."/>
            <person name="Qian J."/>
            <person name="Song J."/>
            <person name="Luo H."/>
            <person name="Xiang L."/>
            <person name="Li Y."/>
            <person name="Xu Z."/>
            <person name="Ji A."/>
            <person name="Wang L."/>
            <person name="Lu S."/>
            <person name="Hayward A."/>
            <person name="Sun W."/>
            <person name="Li X."/>
            <person name="Schwartz D.C."/>
            <person name="Wang Y."/>
            <person name="Chen S."/>
        </authorList>
    </citation>
    <scope>NUCLEOTIDE SEQUENCE [LARGE SCALE GENOMIC DNA]</scope>
    <source>
        <strain evidence="6 7">ZZ0214-1</strain>
    </source>
</reference>
<organism evidence="6 7">
    <name type="scientific">Ganoderma sinense ZZ0214-1</name>
    <dbReference type="NCBI Taxonomy" id="1077348"/>
    <lineage>
        <taxon>Eukaryota</taxon>
        <taxon>Fungi</taxon>
        <taxon>Dikarya</taxon>
        <taxon>Basidiomycota</taxon>
        <taxon>Agaricomycotina</taxon>
        <taxon>Agaricomycetes</taxon>
        <taxon>Polyporales</taxon>
        <taxon>Polyporaceae</taxon>
        <taxon>Ganoderma</taxon>
    </lineage>
</organism>
<keyword evidence="2" id="KW-0058">Aromatic hydrocarbons catabolism</keyword>
<dbReference type="PANTHER" id="PTHR21661:SF35">
    <property type="entry name" value="EPOXIDE HYDROLASE"/>
    <property type="match status" value="1"/>
</dbReference>
<dbReference type="AlphaFoldDB" id="A0A2G8RPD7"/>
<dbReference type="PANTHER" id="PTHR21661">
    <property type="entry name" value="EPOXIDE HYDROLASE 1-RELATED"/>
    <property type="match status" value="1"/>
</dbReference>
<evidence type="ECO:0000256" key="3">
    <source>
        <dbReference type="ARBA" id="ARBA00022801"/>
    </source>
</evidence>
<comment type="caution">
    <text evidence="6">The sequence shown here is derived from an EMBL/GenBank/DDBJ whole genome shotgun (WGS) entry which is preliminary data.</text>
</comment>
<dbReference type="Proteomes" id="UP000230002">
    <property type="component" value="Unassembled WGS sequence"/>
</dbReference>
<dbReference type="EMBL" id="AYKW01000068">
    <property type="protein sequence ID" value="PIL23380.1"/>
    <property type="molecule type" value="Genomic_DNA"/>
</dbReference>
<gene>
    <name evidence="6" type="ORF">GSI_14691</name>
</gene>
<dbReference type="InterPro" id="IPR010497">
    <property type="entry name" value="Epoxide_hydro_N"/>
</dbReference>
<keyword evidence="3" id="KW-0378">Hydrolase</keyword>
<feature type="active site" description="Proton donor" evidence="4">
    <location>
        <position position="317"/>
    </location>
</feature>
<accession>A0A2G8RPD7</accession>
<dbReference type="SUPFAM" id="SSF53474">
    <property type="entry name" value="alpha/beta-Hydrolases"/>
    <property type="match status" value="1"/>
</dbReference>
<dbReference type="GO" id="GO:0097176">
    <property type="term" value="P:epoxide metabolic process"/>
    <property type="evidence" value="ECO:0007669"/>
    <property type="project" value="TreeGrafter"/>
</dbReference>